<evidence type="ECO:0000313" key="1">
    <source>
        <dbReference type="EMBL" id="XBS22353.1"/>
    </source>
</evidence>
<sequence length="545" mass="62890">MTTSESLNITLETLQPERKAPAKQNRLCVCISDVHFTDGTAGTQSAEETAWEDFFNEIISTCRKNTIEELTLVVVGDVADMIRTAVWAQKGVYPWERTEPDNPEQANPKFHEALNEIMQGIVELHARKPQTGQKDEASQSHRHGSCGFFYHLQNLRSTLKHDGTETNVIVLLGNHDKEMLTDERVLRSFYEDCLGQPVAELSPEYRRWIGKMYFANENHFIDPKTVPWLPFYWGDEDLRLFLTHGQWRDSNNSLAVNQENDQLGWAVGDGWRTDIWQTLQYQPFTAACFGDSVAAGVLSTFIFQAKNQLAGRNEPEISRIKCILDELDLYRPSSAAVTRILQEARREETSAVVRDIIESELYQAICEWLSWDFTLESSPKKRRIMLKAARAWLKLTGPFRLFRIQLTLVKAILSLMGFIDKKLLPLTVYHKDGASFKDIQKFPTFQKAFWERGFRLHGEGHTHIPLQSDAGMEYAEPNSSRPRSNFTYVNFGTWRDQILGKENGGYRRRGVGRALFVLRRQQDEHRSFRYYVSDSIDWGDEMDQL</sequence>
<dbReference type="AlphaFoldDB" id="A0AAU7NZG9"/>
<dbReference type="KEGG" id="mech:Q9L42_009550"/>
<protein>
    <recommendedName>
        <fullName evidence="3">Calcineurin-like phosphoesterase domain-containing protein</fullName>
    </recommendedName>
</protein>
<dbReference type="EMBL" id="CP157743">
    <property type="protein sequence ID" value="XBS22353.1"/>
    <property type="molecule type" value="Genomic_DNA"/>
</dbReference>
<keyword evidence="2" id="KW-1185">Reference proteome</keyword>
<evidence type="ECO:0008006" key="3">
    <source>
        <dbReference type="Google" id="ProtNLM"/>
    </source>
</evidence>
<accession>A0AAU7NZG9</accession>
<dbReference type="Proteomes" id="UP001225378">
    <property type="component" value="Chromosome"/>
</dbReference>
<dbReference type="SUPFAM" id="SSF56300">
    <property type="entry name" value="Metallo-dependent phosphatases"/>
    <property type="match status" value="1"/>
</dbReference>
<dbReference type="InterPro" id="IPR029052">
    <property type="entry name" value="Metallo-depent_PP-like"/>
</dbReference>
<evidence type="ECO:0000313" key="2">
    <source>
        <dbReference type="Proteomes" id="UP001225378"/>
    </source>
</evidence>
<name>A0AAU7NZG9_9GAMM</name>
<gene>
    <name evidence="1" type="ORF">Q9L42_009550</name>
</gene>
<dbReference type="RefSeq" id="WP_305908669.1">
    <property type="nucleotide sequence ID" value="NZ_CP157743.1"/>
</dbReference>
<reference evidence="1 2" key="1">
    <citation type="journal article" date="2024" name="Microbiology">
        <title>Methylomarinum rosea sp. nov., a novel halophilic methanotrophic bacterium from the hypersaline Lake Elton.</title>
        <authorList>
            <person name="Suleimanov R.Z."/>
            <person name="Oshkin I.Y."/>
            <person name="Danilova O.V."/>
            <person name="Suzina N.E."/>
            <person name="Dedysh S.N."/>
        </authorList>
    </citation>
    <scope>NUCLEOTIDE SEQUENCE [LARGE SCALE GENOMIC DNA]</scope>
    <source>
        <strain evidence="1 2">Ch1-1</strain>
    </source>
</reference>
<proteinExistence type="predicted"/>
<organism evidence="1 2">
    <name type="scientific">Methylomarinum roseum</name>
    <dbReference type="NCBI Taxonomy" id="3067653"/>
    <lineage>
        <taxon>Bacteria</taxon>
        <taxon>Pseudomonadati</taxon>
        <taxon>Pseudomonadota</taxon>
        <taxon>Gammaproteobacteria</taxon>
        <taxon>Methylococcales</taxon>
        <taxon>Methylococcaceae</taxon>
        <taxon>Methylomarinum</taxon>
    </lineage>
</organism>